<dbReference type="PANTHER" id="PTHR34704">
    <property type="entry name" value="ATPASE"/>
    <property type="match status" value="1"/>
</dbReference>
<dbReference type="InterPro" id="IPR011335">
    <property type="entry name" value="Restrct_endonuc-II-like"/>
</dbReference>
<dbReference type="GO" id="GO:0016787">
    <property type="term" value="F:hydrolase activity"/>
    <property type="evidence" value="ECO:0007669"/>
    <property type="project" value="UniProtKB-KW"/>
</dbReference>
<comment type="caution">
    <text evidence="4">The sequence shown here is derived from an EMBL/GenBank/DDBJ whole genome shotgun (WGS) entry which is preliminary data.</text>
</comment>
<name>A0A0R1YDT0_9LACO</name>
<keyword evidence="1" id="KW-0378">Hydrolase</keyword>
<gene>
    <name evidence="4" type="ORF">FC39_GL000422</name>
</gene>
<keyword evidence="5" id="KW-1185">Reference proteome</keyword>
<dbReference type="PANTHER" id="PTHR34704:SF1">
    <property type="entry name" value="ATPASE"/>
    <property type="match status" value="1"/>
</dbReference>
<organism evidence="4 5">
    <name type="scientific">Lactobacillus hamsteri DSM 5661 = JCM 6256</name>
    <dbReference type="NCBI Taxonomy" id="1423754"/>
    <lineage>
        <taxon>Bacteria</taxon>
        <taxon>Bacillati</taxon>
        <taxon>Bacillota</taxon>
        <taxon>Bacilli</taxon>
        <taxon>Lactobacillales</taxon>
        <taxon>Lactobacillaceae</taxon>
        <taxon>Lactobacillus</taxon>
    </lineage>
</organism>
<feature type="domain" description="DUF234" evidence="3">
    <location>
        <begin position="321"/>
        <end position="416"/>
    </location>
</feature>
<dbReference type="Gene3D" id="3.40.50.300">
    <property type="entry name" value="P-loop containing nucleotide triphosphate hydrolases"/>
    <property type="match status" value="1"/>
</dbReference>
<dbReference type="GO" id="GO:0005524">
    <property type="term" value="F:ATP binding"/>
    <property type="evidence" value="ECO:0007669"/>
    <property type="project" value="InterPro"/>
</dbReference>
<dbReference type="InterPro" id="IPR011579">
    <property type="entry name" value="ATPase_dom"/>
</dbReference>
<dbReference type="SUPFAM" id="SSF52980">
    <property type="entry name" value="Restriction endonuclease-like"/>
    <property type="match status" value="1"/>
</dbReference>
<dbReference type="PATRIC" id="fig|1423754.3.peg.435"/>
<dbReference type="Pfam" id="PF01637">
    <property type="entry name" value="ATPase_2"/>
    <property type="match status" value="1"/>
</dbReference>
<dbReference type="STRING" id="1423754.FC39_GL000422"/>
<evidence type="ECO:0000313" key="5">
    <source>
        <dbReference type="Proteomes" id="UP000051223"/>
    </source>
</evidence>
<dbReference type="SUPFAM" id="SSF52540">
    <property type="entry name" value="P-loop containing nucleoside triphosphate hydrolases"/>
    <property type="match status" value="1"/>
</dbReference>
<dbReference type="AlphaFoldDB" id="A0A0R1YDT0"/>
<evidence type="ECO:0000259" key="2">
    <source>
        <dbReference type="Pfam" id="PF01637"/>
    </source>
</evidence>
<dbReference type="eggNOG" id="COG1672">
    <property type="taxonomic scope" value="Bacteria"/>
</dbReference>
<dbReference type="InterPro" id="IPR004256">
    <property type="entry name" value="DUF234"/>
</dbReference>
<evidence type="ECO:0000256" key="1">
    <source>
        <dbReference type="ARBA" id="ARBA00022801"/>
    </source>
</evidence>
<sequence length="474" mass="55283">MDDMKKFVARETELTNLNEMYQSPNFEMAVVYGRRRVGKTSLIKEFIKNKPSIYIQGIEATKELNLQYLSDAIMDFENPGRINTHFSFNDFRDAFTEVENIANNQKEKLVFVLDEFPYFAESAPEVSSILQYTIDHIYKEYNNVMLILCGSSMSFMEHQVLGIKSPLYGRRTGQFKIRPFNIFDTKKMLPDIDNEDLLAYYGITGGVPQYLTFIDQRITVSENINKLFLKQNAPLQNETNILLQEELRKPATYYSILVAIANGKTKVNKIYQAIGLKSSSQLSPYLNKLMELEIIERKSPILDTNSKNGIYAIKDNMFKFWFKFISGEQDQIALGRTNGVLEAIMKELPRFLGPIFEQASMDWLWKQSELPFEPRSIKSWWGYNPVLKRQDEIDIVAVNFDNSEAIVGECKWRNSDKLSREMLTTLRNRAELFGEKNTIKNKYLYFFVKKDNNDFKERAKKQNVRVISYGDFFD</sequence>
<protein>
    <submittedName>
        <fullName evidence="4">ATPase</fullName>
    </submittedName>
</protein>
<reference evidence="4 5" key="1">
    <citation type="journal article" date="2015" name="Genome Announc.">
        <title>Expanding the biotechnology potential of lactobacilli through comparative genomics of 213 strains and associated genera.</title>
        <authorList>
            <person name="Sun Z."/>
            <person name="Harris H.M."/>
            <person name="McCann A."/>
            <person name="Guo C."/>
            <person name="Argimon S."/>
            <person name="Zhang W."/>
            <person name="Yang X."/>
            <person name="Jeffery I.B."/>
            <person name="Cooney J.C."/>
            <person name="Kagawa T.F."/>
            <person name="Liu W."/>
            <person name="Song Y."/>
            <person name="Salvetti E."/>
            <person name="Wrobel A."/>
            <person name="Rasinkangas P."/>
            <person name="Parkhill J."/>
            <person name="Rea M.C."/>
            <person name="O'Sullivan O."/>
            <person name="Ritari J."/>
            <person name="Douillard F.P."/>
            <person name="Paul Ross R."/>
            <person name="Yang R."/>
            <person name="Briner A.E."/>
            <person name="Felis G.E."/>
            <person name="de Vos W.M."/>
            <person name="Barrangou R."/>
            <person name="Klaenhammer T.R."/>
            <person name="Caufield P.W."/>
            <person name="Cui Y."/>
            <person name="Zhang H."/>
            <person name="O'Toole P.W."/>
        </authorList>
    </citation>
    <scope>NUCLEOTIDE SEQUENCE [LARGE SCALE GENOMIC DNA]</scope>
    <source>
        <strain evidence="4 5">DSM 5661</strain>
    </source>
</reference>
<dbReference type="InterPro" id="IPR027417">
    <property type="entry name" value="P-loop_NTPase"/>
</dbReference>
<dbReference type="Pfam" id="PF03008">
    <property type="entry name" value="DUF234"/>
    <property type="match status" value="1"/>
</dbReference>
<dbReference type="Proteomes" id="UP000051223">
    <property type="component" value="Unassembled WGS sequence"/>
</dbReference>
<evidence type="ECO:0000259" key="3">
    <source>
        <dbReference type="Pfam" id="PF03008"/>
    </source>
</evidence>
<evidence type="ECO:0000313" key="4">
    <source>
        <dbReference type="EMBL" id="KRM40606.1"/>
    </source>
</evidence>
<proteinExistence type="predicted"/>
<dbReference type="EMBL" id="AZGI01000014">
    <property type="protein sequence ID" value="KRM40606.1"/>
    <property type="molecule type" value="Genomic_DNA"/>
</dbReference>
<feature type="domain" description="ATPase" evidence="2">
    <location>
        <begin position="7"/>
        <end position="212"/>
    </location>
</feature>
<accession>A0A0R1YDT0</accession>